<dbReference type="OrthoDB" id="10518517at2759"/>
<organism evidence="1 2">
    <name type="scientific">Haemonchus contortus</name>
    <name type="common">Barber pole worm</name>
    <dbReference type="NCBI Taxonomy" id="6289"/>
    <lineage>
        <taxon>Eukaryota</taxon>
        <taxon>Metazoa</taxon>
        <taxon>Ecdysozoa</taxon>
        <taxon>Nematoda</taxon>
        <taxon>Chromadorea</taxon>
        <taxon>Rhabditida</taxon>
        <taxon>Rhabditina</taxon>
        <taxon>Rhabditomorpha</taxon>
        <taxon>Strongyloidea</taxon>
        <taxon>Trichostrongylidae</taxon>
        <taxon>Haemonchus</taxon>
    </lineage>
</organism>
<reference evidence="2" key="1">
    <citation type="submission" date="2020-12" db="UniProtKB">
        <authorList>
            <consortium name="WormBaseParasite"/>
        </authorList>
    </citation>
    <scope>IDENTIFICATION</scope>
    <source>
        <strain evidence="2">MHco3</strain>
    </source>
</reference>
<sequence length="196" mass="22455">MPDDNISASKRISAHLRRQIGAVRKQLTHVIELCQNDLQDDVHTFISSTNNYALLDYIAIQHNHRETIIAKLDKLQRLNDEWSTLMTADNDEVAVFNEYIFKYGDYRLDINRAIELLERIDTHEVLIAEHLGQQGIDYEPKLSSDEPQQQINGVINGNGKSSYSIKFIVSLHLLPPNRDTTTTTNSTTSTHHSYHD</sequence>
<dbReference type="WBParaSite" id="HCON_00124660-00001">
    <property type="protein sequence ID" value="HCON_00124660-00001"/>
    <property type="gene ID" value="HCON_00124660"/>
</dbReference>
<dbReference type="AlphaFoldDB" id="A0A7I4YQH0"/>
<accession>A0A7I4YQH0</accession>
<name>A0A7I4YQH0_HAECO</name>
<evidence type="ECO:0000313" key="1">
    <source>
        <dbReference type="Proteomes" id="UP000025227"/>
    </source>
</evidence>
<dbReference type="Proteomes" id="UP000025227">
    <property type="component" value="Unplaced"/>
</dbReference>
<evidence type="ECO:0000313" key="2">
    <source>
        <dbReference type="WBParaSite" id="HCON_00124660-00001"/>
    </source>
</evidence>
<keyword evidence="1" id="KW-1185">Reference proteome</keyword>
<proteinExistence type="predicted"/>
<protein>
    <submittedName>
        <fullName evidence="2">Exocyst complex component Sec8</fullName>
    </submittedName>
</protein>